<sequence>MDSSRSFCLFSPCFIFFNSATNLSIVEVNSV</sequence>
<reference evidence="1" key="1">
    <citation type="journal article" date="2021" name="Proc. Natl. Acad. Sci. U.S.A.">
        <title>A Catalog of Tens of Thousands of Viruses from Human Metagenomes Reveals Hidden Associations with Chronic Diseases.</title>
        <authorList>
            <person name="Tisza M.J."/>
            <person name="Buck C.B."/>
        </authorList>
    </citation>
    <scope>NUCLEOTIDE SEQUENCE</scope>
    <source>
        <strain evidence="1">CtxMM9</strain>
    </source>
</reference>
<accession>A0A8S5T7U7</accession>
<organism evidence="1">
    <name type="scientific">Siphoviridae sp. ctxMM9</name>
    <dbReference type="NCBI Taxonomy" id="2827973"/>
    <lineage>
        <taxon>Viruses</taxon>
        <taxon>Duplodnaviria</taxon>
        <taxon>Heunggongvirae</taxon>
        <taxon>Uroviricota</taxon>
        <taxon>Caudoviricetes</taxon>
    </lineage>
</organism>
<protein>
    <submittedName>
        <fullName evidence="1">Uncharacterized protein</fullName>
    </submittedName>
</protein>
<name>A0A8S5T7U7_9CAUD</name>
<dbReference type="EMBL" id="BK032759">
    <property type="protein sequence ID" value="DAF58834.1"/>
    <property type="molecule type" value="Genomic_DNA"/>
</dbReference>
<evidence type="ECO:0000313" key="1">
    <source>
        <dbReference type="EMBL" id="DAF58834.1"/>
    </source>
</evidence>
<proteinExistence type="predicted"/>